<feature type="region of interest" description="Disordered" evidence="1">
    <location>
        <begin position="1"/>
        <end position="27"/>
    </location>
</feature>
<protein>
    <submittedName>
        <fullName evidence="2">30S ribosomal protein S16</fullName>
    </submittedName>
</protein>
<organism evidence="2 3">
    <name type="scientific">Clarias magur</name>
    <name type="common">Asian catfish</name>
    <name type="synonym">Macropteronotus magur</name>
    <dbReference type="NCBI Taxonomy" id="1594786"/>
    <lineage>
        <taxon>Eukaryota</taxon>
        <taxon>Metazoa</taxon>
        <taxon>Chordata</taxon>
        <taxon>Craniata</taxon>
        <taxon>Vertebrata</taxon>
        <taxon>Euteleostomi</taxon>
        <taxon>Actinopterygii</taxon>
        <taxon>Neopterygii</taxon>
        <taxon>Teleostei</taxon>
        <taxon>Ostariophysi</taxon>
        <taxon>Siluriformes</taxon>
        <taxon>Clariidae</taxon>
        <taxon>Clarias</taxon>
    </lineage>
</organism>
<feature type="compositionally biased region" description="Low complexity" evidence="1">
    <location>
        <begin position="1"/>
        <end position="13"/>
    </location>
</feature>
<proteinExistence type="predicted"/>
<name>A0A8J4XDM2_CLAMG</name>
<dbReference type="GO" id="GO:0005840">
    <property type="term" value="C:ribosome"/>
    <property type="evidence" value="ECO:0007669"/>
    <property type="project" value="UniProtKB-KW"/>
</dbReference>
<gene>
    <name evidence="2" type="primary">rpsP</name>
    <name evidence="2" type="ORF">DAT39_005748</name>
</gene>
<reference evidence="2" key="1">
    <citation type="submission" date="2020-07" db="EMBL/GenBank/DDBJ databases">
        <title>Clarias magur genome sequencing, assembly and annotation.</title>
        <authorList>
            <person name="Kushwaha B."/>
            <person name="Kumar R."/>
            <person name="Das P."/>
            <person name="Joshi C.G."/>
            <person name="Kumar D."/>
            <person name="Nagpure N.S."/>
            <person name="Pandey M."/>
            <person name="Agarwal S."/>
            <person name="Srivastava S."/>
            <person name="Singh M."/>
            <person name="Sahoo L."/>
            <person name="Jayasankar P."/>
            <person name="Meher P.K."/>
            <person name="Koringa P.G."/>
            <person name="Iquebal M.A."/>
            <person name="Das S.P."/>
            <person name="Bit A."/>
            <person name="Patnaik S."/>
            <person name="Patel N."/>
            <person name="Shah T.M."/>
            <person name="Hinsu A."/>
            <person name="Jena J.K."/>
        </authorList>
    </citation>
    <scope>NUCLEOTIDE SEQUENCE</scope>
    <source>
        <strain evidence="2">CIFAMagur01</strain>
        <tissue evidence="2">Testis</tissue>
    </source>
</reference>
<dbReference type="EMBL" id="QNUK01000055">
    <property type="protein sequence ID" value="KAF5904563.1"/>
    <property type="molecule type" value="Genomic_DNA"/>
</dbReference>
<evidence type="ECO:0000256" key="1">
    <source>
        <dbReference type="SAM" id="MobiDB-lite"/>
    </source>
</evidence>
<dbReference type="AlphaFoldDB" id="A0A8J4XDM2"/>
<accession>A0A8J4XDM2</accession>
<keyword evidence="2" id="KW-0687">Ribonucleoprotein</keyword>
<keyword evidence="2" id="KW-0689">Ribosomal protein</keyword>
<sequence>MTLLSTSSETTSECLKPHPVRPSSSSLSTCAMYTALLTVEMGVYHIVQNPSRSCRIDFVVCGGSIWIVSYLY</sequence>
<feature type="non-terminal residue" evidence="2">
    <location>
        <position position="72"/>
    </location>
</feature>
<dbReference type="Proteomes" id="UP000727407">
    <property type="component" value="Unassembled WGS sequence"/>
</dbReference>
<keyword evidence="3" id="KW-1185">Reference proteome</keyword>
<evidence type="ECO:0000313" key="3">
    <source>
        <dbReference type="Proteomes" id="UP000727407"/>
    </source>
</evidence>
<comment type="caution">
    <text evidence="2">The sequence shown here is derived from an EMBL/GenBank/DDBJ whole genome shotgun (WGS) entry which is preliminary data.</text>
</comment>
<evidence type="ECO:0000313" key="2">
    <source>
        <dbReference type="EMBL" id="KAF5904563.1"/>
    </source>
</evidence>